<feature type="region of interest" description="Disordered" evidence="2">
    <location>
        <begin position="1"/>
        <end position="20"/>
    </location>
</feature>
<sequence length="1189" mass="131832">MQGESPSLNRQTSRIDSSAGPVSASVLKHLKKAEILLMCPPANPSTSRTAWWLCIESDANILYDELNSPVCDWKLAVSAPLKLENLLPCDIKYMIFEKSRDGDPILRDRGTACSGSVINITSVDTRKQIYMSCSEQDGWRSEGMILISNPLGEDQPNGFIFIHQQSNRHLNLSLERDFGASNAASRTVRIFVPYLVSNRASLPLSYCVVEIESSKGSDSEIPWLSKSVKAAKHASSRPVHSKHSNFHGTHRVVQCLEVLETNGGASVMFSLQSQLNRTGFLPFSPRTSDVGLLSPRLGIAVCASHSKSFQEGISFRDLEDNERIVVKAKGENDSYFKLIVFLTMSSQRTKVINFQPHTLFVNQLGQQLFLRQCDLDCFELLLPNDPPKVLLWQSSLCQEQLKISMDGYEWSSPFTVESEGVSHIIFQSKTHENSLLLKVEIQNGTTESRFLAIFRHASFISPYRIENHSLRFSVCIRQVESSDKSWQSLPPGYAAPFAWEDLGRIHKLEIAVETDCKSAVATYDIDQCTRYSPIVINNTADAHIFVKIVQEDSTKVVKVADWVSDNIPMEIVPYENVKKLGLQDHPLDLELSDHQEIEDQMHIGVDFIELGLSLVDNTPEEILYTSMQNFYLSYSTGLGSGISRLKLRIESLQVDNNLPLTPMPVLLRSQFPVDPSSFMFKCTITSQTVHSSKCLYPYIGVQVPNAHNNALVVNLHEPIIWRLQQMLQHLNLERFTASQTTDVSVDPVIHIGLLNTSEIRFKVSLAMTPSQRPRGALGFWASLMTALGNTDDLQIRIAPRVHEDICMRQSALITSCLSSIRKDILSHPLLLLSGVDILGNASSALDHISKSIAALSMDKKFIEGRQRQDTKASVEGFGDGVREGAEALGKGLLRGVTGILTKPLEGARVSGMEGFMQGVGKGILGAAAQPVSGVLDLLSKTTEGANAMKAKIAAAITSEGVLMRRRLPRVIGADKILHSYDEFKAQGQILLQLAEGSSMFGPVDIFKIRGKFATTDAYEDHFSLPEGKMLIITHCRVILLQHPTSNIKPKKTDLMKDPCSVLWDVTWENLGTIELARGKQDSLSQPASRLILHLRTAAPEAHRTDMKDSVHVIKCDSKSNQAVIIYSAIQQALSRYGPDRPGPSQLRTRSIVKRPYSGPNPDSMAFKHLKSQQYVPPPAGLHALVENIV</sequence>
<evidence type="ECO:0008006" key="7">
    <source>
        <dbReference type="Google" id="ProtNLM"/>
    </source>
</evidence>
<dbReference type="EMBL" id="CM035414">
    <property type="protein sequence ID" value="KAH7429915.1"/>
    <property type="molecule type" value="Genomic_DNA"/>
</dbReference>
<reference evidence="5" key="1">
    <citation type="submission" date="2021-08" db="EMBL/GenBank/DDBJ databases">
        <title>WGS assembly of Ceratopteris richardii.</title>
        <authorList>
            <person name="Marchant D.B."/>
            <person name="Chen G."/>
            <person name="Jenkins J."/>
            <person name="Shu S."/>
            <person name="Leebens-Mack J."/>
            <person name="Grimwood J."/>
            <person name="Schmutz J."/>
            <person name="Soltis P."/>
            <person name="Soltis D."/>
            <person name="Chen Z.-H."/>
        </authorList>
    </citation>
    <scope>NUCLEOTIDE SEQUENCE</scope>
    <source>
        <strain evidence="5">Whitten #5841</strain>
        <tissue evidence="5">Leaf</tissue>
    </source>
</reference>
<feature type="domain" description="Intermembrane lipid transfer protein VPS13-like C-terminal" evidence="4">
    <location>
        <begin position="966"/>
        <end position="1077"/>
    </location>
</feature>
<dbReference type="GO" id="GO:0045053">
    <property type="term" value="P:protein retention in Golgi apparatus"/>
    <property type="evidence" value="ECO:0007669"/>
    <property type="project" value="TreeGrafter"/>
</dbReference>
<keyword evidence="6" id="KW-1185">Reference proteome</keyword>
<gene>
    <name evidence="5" type="ORF">KP509_09G071300</name>
</gene>
<evidence type="ECO:0000259" key="3">
    <source>
        <dbReference type="Pfam" id="PF25036"/>
    </source>
</evidence>
<evidence type="ECO:0000259" key="4">
    <source>
        <dbReference type="Pfam" id="PF25037"/>
    </source>
</evidence>
<dbReference type="Pfam" id="PF25036">
    <property type="entry name" value="VPS13_VAB"/>
    <property type="match status" value="1"/>
</dbReference>
<comment type="caution">
    <text evidence="5">The sequence shown here is derived from an EMBL/GenBank/DDBJ whole genome shotgun (WGS) entry which is preliminary data.</text>
</comment>
<comment type="similarity">
    <text evidence="1">Belongs to the VPS13 family.</text>
</comment>
<dbReference type="Pfam" id="PF25037">
    <property type="entry name" value="VPS13_C"/>
    <property type="match status" value="1"/>
</dbReference>
<protein>
    <recommendedName>
        <fullName evidence="7">Vacuolar protein sorting-associated protein 13 VPS13 adaptor binding domain-containing protein</fullName>
    </recommendedName>
</protein>
<dbReference type="OrthoDB" id="428159at2759"/>
<proteinExistence type="inferred from homology"/>
<feature type="compositionally biased region" description="Polar residues" evidence="2">
    <location>
        <begin position="1"/>
        <end position="16"/>
    </location>
</feature>
<evidence type="ECO:0000256" key="2">
    <source>
        <dbReference type="SAM" id="MobiDB-lite"/>
    </source>
</evidence>
<dbReference type="PANTHER" id="PTHR16166:SF93">
    <property type="entry name" value="INTERMEMBRANE LIPID TRANSFER PROTEIN VPS13"/>
    <property type="match status" value="1"/>
</dbReference>
<organism evidence="5 6">
    <name type="scientific">Ceratopteris richardii</name>
    <name type="common">Triangle waterfern</name>
    <dbReference type="NCBI Taxonomy" id="49495"/>
    <lineage>
        <taxon>Eukaryota</taxon>
        <taxon>Viridiplantae</taxon>
        <taxon>Streptophyta</taxon>
        <taxon>Embryophyta</taxon>
        <taxon>Tracheophyta</taxon>
        <taxon>Polypodiopsida</taxon>
        <taxon>Polypodiidae</taxon>
        <taxon>Polypodiales</taxon>
        <taxon>Pteridineae</taxon>
        <taxon>Pteridaceae</taxon>
        <taxon>Parkerioideae</taxon>
        <taxon>Ceratopteris</taxon>
    </lineage>
</organism>
<dbReference type="OMA" id="PRAIHED"/>
<dbReference type="EMBL" id="CM035414">
    <property type="protein sequence ID" value="KAH7429914.1"/>
    <property type="molecule type" value="Genomic_DNA"/>
</dbReference>
<dbReference type="GO" id="GO:0006623">
    <property type="term" value="P:protein targeting to vacuole"/>
    <property type="evidence" value="ECO:0007669"/>
    <property type="project" value="TreeGrafter"/>
</dbReference>
<dbReference type="InterPro" id="IPR026847">
    <property type="entry name" value="VPS13"/>
</dbReference>
<evidence type="ECO:0000256" key="1">
    <source>
        <dbReference type="ARBA" id="ARBA00006545"/>
    </source>
</evidence>
<name>A0A8T2U8K8_CERRI</name>
<accession>A0A8T2U8K8</accession>
<dbReference type="InterPro" id="IPR009543">
    <property type="entry name" value="VPS13_VAB"/>
</dbReference>
<dbReference type="Proteomes" id="UP000825935">
    <property type="component" value="Chromosome 9"/>
</dbReference>
<evidence type="ECO:0000313" key="6">
    <source>
        <dbReference type="Proteomes" id="UP000825935"/>
    </source>
</evidence>
<evidence type="ECO:0000313" key="5">
    <source>
        <dbReference type="EMBL" id="KAH7429915.1"/>
    </source>
</evidence>
<feature type="domain" description="Vacuolar protein sorting-associated protein 13 VPS13 adaptor binding" evidence="3">
    <location>
        <begin position="73"/>
        <end position="500"/>
    </location>
</feature>
<dbReference type="PANTHER" id="PTHR16166">
    <property type="entry name" value="VACUOLAR PROTEIN SORTING-ASSOCIATED PROTEIN VPS13"/>
    <property type="match status" value="1"/>
</dbReference>
<dbReference type="InterPro" id="IPR056748">
    <property type="entry name" value="VPS13-like_C"/>
</dbReference>
<dbReference type="AlphaFoldDB" id="A0A8T2U8K8"/>